<evidence type="ECO:0008006" key="3">
    <source>
        <dbReference type="Google" id="ProtNLM"/>
    </source>
</evidence>
<gene>
    <name evidence="1" type="ORF">CR513_16008</name>
</gene>
<proteinExistence type="predicted"/>
<evidence type="ECO:0000313" key="1">
    <source>
        <dbReference type="EMBL" id="RDY00760.1"/>
    </source>
</evidence>
<reference evidence="1" key="1">
    <citation type="submission" date="2018-05" db="EMBL/GenBank/DDBJ databases">
        <title>Draft genome of Mucuna pruriens seed.</title>
        <authorList>
            <person name="Nnadi N.E."/>
            <person name="Vos R."/>
            <person name="Hasami M.H."/>
            <person name="Devisetty U.K."/>
            <person name="Aguiy J.C."/>
        </authorList>
    </citation>
    <scope>NUCLEOTIDE SEQUENCE [LARGE SCALE GENOMIC DNA]</scope>
    <source>
        <strain evidence="1">JCA_2017</strain>
    </source>
</reference>
<keyword evidence="2" id="KW-1185">Reference proteome</keyword>
<dbReference type="Proteomes" id="UP000257109">
    <property type="component" value="Unassembled WGS sequence"/>
</dbReference>
<sequence>MVFKRTFYDSTYLKEIQEQILKDCEEILDGEELMQELDNIIISQEVFHFMWSRKDMVGWMAIKIDLEKAYDRSHRSFVRDTLKDI</sequence>
<accession>A0A371HDA3</accession>
<evidence type="ECO:0000313" key="2">
    <source>
        <dbReference type="Proteomes" id="UP000257109"/>
    </source>
</evidence>
<protein>
    <recommendedName>
        <fullName evidence="3">Reverse transcriptase domain-containing protein</fullName>
    </recommendedName>
</protein>
<dbReference type="OrthoDB" id="1002228at2759"/>
<feature type="non-terminal residue" evidence="1">
    <location>
        <position position="1"/>
    </location>
</feature>
<dbReference type="EMBL" id="QJKJ01002911">
    <property type="protein sequence ID" value="RDY00760.1"/>
    <property type="molecule type" value="Genomic_DNA"/>
</dbReference>
<dbReference type="AlphaFoldDB" id="A0A371HDA3"/>
<feature type="non-terminal residue" evidence="1">
    <location>
        <position position="85"/>
    </location>
</feature>
<organism evidence="1 2">
    <name type="scientific">Mucuna pruriens</name>
    <name type="common">Velvet bean</name>
    <name type="synonym">Dolichos pruriens</name>
    <dbReference type="NCBI Taxonomy" id="157652"/>
    <lineage>
        <taxon>Eukaryota</taxon>
        <taxon>Viridiplantae</taxon>
        <taxon>Streptophyta</taxon>
        <taxon>Embryophyta</taxon>
        <taxon>Tracheophyta</taxon>
        <taxon>Spermatophyta</taxon>
        <taxon>Magnoliopsida</taxon>
        <taxon>eudicotyledons</taxon>
        <taxon>Gunneridae</taxon>
        <taxon>Pentapetalae</taxon>
        <taxon>rosids</taxon>
        <taxon>fabids</taxon>
        <taxon>Fabales</taxon>
        <taxon>Fabaceae</taxon>
        <taxon>Papilionoideae</taxon>
        <taxon>50 kb inversion clade</taxon>
        <taxon>NPAAA clade</taxon>
        <taxon>indigoferoid/millettioid clade</taxon>
        <taxon>Phaseoleae</taxon>
        <taxon>Mucuna</taxon>
    </lineage>
</organism>
<comment type="caution">
    <text evidence="1">The sequence shown here is derived from an EMBL/GenBank/DDBJ whole genome shotgun (WGS) entry which is preliminary data.</text>
</comment>
<name>A0A371HDA3_MUCPR</name>